<dbReference type="PANTHER" id="PTHR43133:SF46">
    <property type="entry name" value="RNA POLYMERASE SIGMA-70 FACTOR ECF SUBFAMILY"/>
    <property type="match status" value="1"/>
</dbReference>
<gene>
    <name evidence="7" type="ORF">RT717_11095</name>
</gene>
<evidence type="ECO:0000313" key="7">
    <source>
        <dbReference type="EMBL" id="WOK09182.1"/>
    </source>
</evidence>
<evidence type="ECO:0000259" key="6">
    <source>
        <dbReference type="Pfam" id="PF08281"/>
    </source>
</evidence>
<evidence type="ECO:0000313" key="8">
    <source>
        <dbReference type="Proteomes" id="UP001302349"/>
    </source>
</evidence>
<dbReference type="SUPFAM" id="SSF88659">
    <property type="entry name" value="Sigma3 and sigma4 domains of RNA polymerase sigma factors"/>
    <property type="match status" value="1"/>
</dbReference>
<feature type="domain" description="RNA polymerase sigma-70 region 2" evidence="5">
    <location>
        <begin position="35"/>
        <end position="100"/>
    </location>
</feature>
<dbReference type="InterPro" id="IPR039425">
    <property type="entry name" value="RNA_pol_sigma-70-like"/>
</dbReference>
<dbReference type="InterPro" id="IPR013324">
    <property type="entry name" value="RNA_pol_sigma_r3/r4-like"/>
</dbReference>
<keyword evidence="4" id="KW-0804">Transcription</keyword>
<dbReference type="EMBL" id="CP136051">
    <property type="protein sequence ID" value="WOK09182.1"/>
    <property type="molecule type" value="Genomic_DNA"/>
</dbReference>
<dbReference type="Pfam" id="PF08281">
    <property type="entry name" value="Sigma70_r4_2"/>
    <property type="match status" value="1"/>
</dbReference>
<dbReference type="InterPro" id="IPR013249">
    <property type="entry name" value="RNA_pol_sigma70_r4_t2"/>
</dbReference>
<comment type="similarity">
    <text evidence="1">Belongs to the sigma-70 factor family. ECF subfamily.</text>
</comment>
<dbReference type="Gene3D" id="1.10.1740.10">
    <property type="match status" value="1"/>
</dbReference>
<keyword evidence="3" id="KW-0731">Sigma factor</keyword>
<accession>A0ABZ0IVV5</accession>
<dbReference type="SUPFAM" id="SSF88946">
    <property type="entry name" value="Sigma2 domain of RNA polymerase sigma factors"/>
    <property type="match status" value="1"/>
</dbReference>
<keyword evidence="2" id="KW-0805">Transcription regulation</keyword>
<evidence type="ECO:0000256" key="1">
    <source>
        <dbReference type="ARBA" id="ARBA00010641"/>
    </source>
</evidence>
<dbReference type="Pfam" id="PF04542">
    <property type="entry name" value="Sigma70_r2"/>
    <property type="match status" value="1"/>
</dbReference>
<protein>
    <submittedName>
        <fullName evidence="7">Sigma-70 family RNA polymerase sigma factor</fullName>
    </submittedName>
</protein>
<evidence type="ECO:0000256" key="4">
    <source>
        <dbReference type="ARBA" id="ARBA00023163"/>
    </source>
</evidence>
<dbReference type="InterPro" id="IPR007627">
    <property type="entry name" value="RNA_pol_sigma70_r2"/>
</dbReference>
<dbReference type="InterPro" id="IPR036388">
    <property type="entry name" value="WH-like_DNA-bd_sf"/>
</dbReference>
<name>A0ABZ0IVV5_9BACT</name>
<evidence type="ECO:0000259" key="5">
    <source>
        <dbReference type="Pfam" id="PF04542"/>
    </source>
</evidence>
<dbReference type="NCBIfam" id="TIGR02937">
    <property type="entry name" value="sigma70-ECF"/>
    <property type="match status" value="1"/>
</dbReference>
<dbReference type="Proteomes" id="UP001302349">
    <property type="component" value="Chromosome"/>
</dbReference>
<dbReference type="InterPro" id="IPR013325">
    <property type="entry name" value="RNA_pol_sigma_r2"/>
</dbReference>
<sequence length="207" mass="24118">MNSERIISTTEAGSLDDEVLWGQFKSGNELAFSVLYKRHVNRLFNYGMHNCRDRELVKDCLQELFTRLWSKRETLGVAGSVNYYLFKSFRRLLISRLIANRKFALPFHDNPDSMFEFIPSIEDTMIAGEAKKQQLEQLKVSFNALTKRQREAIFLKFFNELSYHEVSSIMELNVDSVYNLISKALTVLKKKLKDTGFILILLQAFQV</sequence>
<dbReference type="Gene3D" id="1.10.10.10">
    <property type="entry name" value="Winged helix-like DNA-binding domain superfamily/Winged helix DNA-binding domain"/>
    <property type="match status" value="1"/>
</dbReference>
<dbReference type="PANTHER" id="PTHR43133">
    <property type="entry name" value="RNA POLYMERASE ECF-TYPE SIGMA FACTO"/>
    <property type="match status" value="1"/>
</dbReference>
<evidence type="ECO:0000256" key="3">
    <source>
        <dbReference type="ARBA" id="ARBA00023082"/>
    </source>
</evidence>
<dbReference type="InterPro" id="IPR014284">
    <property type="entry name" value="RNA_pol_sigma-70_dom"/>
</dbReference>
<reference evidence="7 8" key="1">
    <citation type="journal article" date="2023" name="Microbiol. Resour. Announc.">
        <title>Complete Genome Sequence of Imperialibacter roseus strain P4T.</title>
        <authorList>
            <person name="Tizabi D.R."/>
            <person name="Bachvaroff T."/>
            <person name="Hill R.T."/>
        </authorList>
    </citation>
    <scope>NUCLEOTIDE SEQUENCE [LARGE SCALE GENOMIC DNA]</scope>
    <source>
        <strain evidence="7 8">P4T</strain>
    </source>
</reference>
<feature type="domain" description="RNA polymerase sigma factor 70 region 4 type 2" evidence="6">
    <location>
        <begin position="141"/>
        <end position="185"/>
    </location>
</feature>
<proteinExistence type="inferred from homology"/>
<organism evidence="7 8">
    <name type="scientific">Imperialibacter roseus</name>
    <dbReference type="NCBI Taxonomy" id="1324217"/>
    <lineage>
        <taxon>Bacteria</taxon>
        <taxon>Pseudomonadati</taxon>
        <taxon>Bacteroidota</taxon>
        <taxon>Cytophagia</taxon>
        <taxon>Cytophagales</taxon>
        <taxon>Flammeovirgaceae</taxon>
        <taxon>Imperialibacter</taxon>
    </lineage>
</organism>
<keyword evidence="8" id="KW-1185">Reference proteome</keyword>
<evidence type="ECO:0000256" key="2">
    <source>
        <dbReference type="ARBA" id="ARBA00023015"/>
    </source>
</evidence>
<dbReference type="RefSeq" id="WP_317491802.1">
    <property type="nucleotide sequence ID" value="NZ_CP136051.1"/>
</dbReference>